<sequence>MSKLIRFFSLFFSMLTLIFLLAGCGEVASKKQEDSTIDHSKHGMENSSATKGLFSLNTKNVTRINQDDPIRVAVETSQTIWPATSDGNRPGTVLLGIGAEWKVNLPAVTLVHHPNNGPLLYAEKNQIPEATLQEIKRLNPTGSKMNKGIQVILIGDFANTVRQQLENQGLKVDQIKGTEPASMAKEIDAYYAKASGGKFPDGVVIGSMDSSDYTLPVANWIAHMPEPLLYVSKDTIPEATIDALKQRQNKANIYLLGPEKVVSKKVEQKLQFYGKVTRISGESPEENAIAFAKYKDLETGFGWGVTQPGHGLTFNRTDRVDQAIVSAPFAHLGKHTPMVLLQGTELSTPLHEYLMSLQPKFKKEPTEGPYNHAYVIGTEKSIPFSTQGMIDEMLEITSVSGKGHEDMGH</sequence>
<protein>
    <submittedName>
        <fullName evidence="1">ArsR family transcriptional regulator</fullName>
    </submittedName>
</protein>
<dbReference type="OrthoDB" id="1399160at2"/>
<dbReference type="AlphaFoldDB" id="A0A4V2UVA1"/>
<evidence type="ECO:0000313" key="1">
    <source>
        <dbReference type="EMBL" id="TCS94987.1"/>
    </source>
</evidence>
<reference evidence="1 2" key="1">
    <citation type="submission" date="2019-03" db="EMBL/GenBank/DDBJ databases">
        <title>Genomic Encyclopedia of Type Strains, Phase IV (KMG-IV): sequencing the most valuable type-strain genomes for metagenomic binning, comparative biology and taxonomic classification.</title>
        <authorList>
            <person name="Goeker M."/>
        </authorList>
    </citation>
    <scope>NUCLEOTIDE SEQUENCE [LARGE SCALE GENOMIC DNA]</scope>
    <source>
        <strain evidence="1 2">DSM 45707</strain>
    </source>
</reference>
<proteinExistence type="predicted"/>
<comment type="caution">
    <text evidence="1">The sequence shown here is derived from an EMBL/GenBank/DDBJ whole genome shotgun (WGS) entry which is preliminary data.</text>
</comment>
<dbReference type="Proteomes" id="UP000294937">
    <property type="component" value="Unassembled WGS sequence"/>
</dbReference>
<evidence type="ECO:0000313" key="2">
    <source>
        <dbReference type="Proteomes" id="UP000294937"/>
    </source>
</evidence>
<name>A0A4V2UVA1_9BACL</name>
<dbReference type="RefSeq" id="WP_131924353.1">
    <property type="nucleotide sequence ID" value="NZ_SMAG01000003.1"/>
</dbReference>
<accession>A0A4V2UVA1</accession>
<dbReference type="PROSITE" id="PS51257">
    <property type="entry name" value="PROKAR_LIPOPROTEIN"/>
    <property type="match status" value="1"/>
</dbReference>
<organism evidence="1 2">
    <name type="scientific">Hazenella coriacea</name>
    <dbReference type="NCBI Taxonomy" id="1179467"/>
    <lineage>
        <taxon>Bacteria</taxon>
        <taxon>Bacillati</taxon>
        <taxon>Bacillota</taxon>
        <taxon>Bacilli</taxon>
        <taxon>Bacillales</taxon>
        <taxon>Thermoactinomycetaceae</taxon>
        <taxon>Hazenella</taxon>
    </lineage>
</organism>
<dbReference type="EMBL" id="SMAG01000003">
    <property type="protein sequence ID" value="TCS94987.1"/>
    <property type="molecule type" value="Genomic_DNA"/>
</dbReference>
<keyword evidence="2" id="KW-1185">Reference proteome</keyword>
<gene>
    <name evidence="1" type="ORF">EDD58_103412</name>
</gene>